<dbReference type="SUPFAM" id="SSF50729">
    <property type="entry name" value="PH domain-like"/>
    <property type="match status" value="1"/>
</dbReference>
<comment type="caution">
    <text evidence="6">The sequence shown here is derived from an EMBL/GenBank/DDBJ whole genome shotgun (WGS) entry which is preliminary data.</text>
</comment>
<organism evidence="6 7">
    <name type="scientific">Neodothiora populina</name>
    <dbReference type="NCBI Taxonomy" id="2781224"/>
    <lineage>
        <taxon>Eukaryota</taxon>
        <taxon>Fungi</taxon>
        <taxon>Dikarya</taxon>
        <taxon>Ascomycota</taxon>
        <taxon>Pezizomycotina</taxon>
        <taxon>Dothideomycetes</taxon>
        <taxon>Dothideomycetidae</taxon>
        <taxon>Dothideales</taxon>
        <taxon>Dothioraceae</taxon>
        <taxon>Neodothiora</taxon>
    </lineage>
</organism>
<dbReference type="InterPro" id="IPR011993">
    <property type="entry name" value="PH-like_dom_sf"/>
</dbReference>
<dbReference type="RefSeq" id="XP_069200738.1">
    <property type="nucleotide sequence ID" value="XM_069342932.1"/>
</dbReference>
<sequence length="422" mass="47996">MPSKRGGRTRAPQHNQHQQHHHNHHVQQTLQSDYDTDVANMTDTNAPVQAQSPLPVPARTNEDLNLLVLKRHCPSVVDILTVANFAVVYTFSPSSSQWEKCGIEGTLFVCRLESEFPAGAETPVERYNVIVLNRKGLDNFSTDVTSSEAVQITDEYIIVDDGEGLVYGLWIFSEPPPSSTAETRQRTADMILECAVRAEKSREVAEAEIKAELAARDVAAAASADAYPGSAEHQKQQLQQDPHASFALGQSQQHIENGYGNGNGQVVPQGRQVGIEELFGQQHQHQQHPNQPFPYPRQHQRQQQQYQQHQHFPPQYQHQQNLLSQFNSGGGPPPPNTENNNRNNGFHSAEQYNNHMMAQQQAQQQQFRHLQHLHQQQQQQQQQQMHHQQQLQQHQRQQQQQQQQQRDVIGDLFRNAKQGYTA</sequence>
<feature type="region of interest" description="Disordered" evidence="5">
    <location>
        <begin position="280"/>
        <end position="422"/>
    </location>
</feature>
<dbReference type="PANTHER" id="PTHR16290">
    <property type="entry name" value="TRANSCRIPTION FACTOR SMIF DECAPPING ENZYME DCP1"/>
    <property type="match status" value="1"/>
</dbReference>
<dbReference type="GeneID" id="95977158"/>
<keyword evidence="3" id="KW-0963">Cytoplasm</keyword>
<feature type="compositionally biased region" description="Low complexity" evidence="5">
    <location>
        <begin position="355"/>
        <end position="406"/>
    </location>
</feature>
<dbReference type="CDD" id="cd13182">
    <property type="entry name" value="EVH1-like_Dcp1"/>
    <property type="match status" value="1"/>
</dbReference>
<keyword evidence="4" id="KW-0507">mRNA processing</keyword>
<dbReference type="Gene3D" id="2.30.29.30">
    <property type="entry name" value="Pleckstrin-homology domain (PH domain)/Phosphotyrosine-binding domain (PTB)"/>
    <property type="match status" value="1"/>
</dbReference>
<protein>
    <recommendedName>
        <fullName evidence="8">PH domain-like protein</fullName>
    </recommendedName>
</protein>
<evidence type="ECO:0008006" key="8">
    <source>
        <dbReference type="Google" id="ProtNLM"/>
    </source>
</evidence>
<reference evidence="6 7" key="1">
    <citation type="submission" date="2024-07" db="EMBL/GenBank/DDBJ databases">
        <title>Draft sequence of the Neodothiora populina.</title>
        <authorList>
            <person name="Drown D.D."/>
            <person name="Schuette U.S."/>
            <person name="Buechlein A.B."/>
            <person name="Rusch D.R."/>
            <person name="Winton L.W."/>
            <person name="Adams G.A."/>
        </authorList>
    </citation>
    <scope>NUCLEOTIDE SEQUENCE [LARGE SCALE GENOMIC DNA]</scope>
    <source>
        <strain evidence="6 7">CPC 39397</strain>
    </source>
</reference>
<evidence type="ECO:0000313" key="7">
    <source>
        <dbReference type="Proteomes" id="UP001562354"/>
    </source>
</evidence>
<feature type="region of interest" description="Disordered" evidence="5">
    <location>
        <begin position="1"/>
        <end position="30"/>
    </location>
</feature>
<dbReference type="Proteomes" id="UP001562354">
    <property type="component" value="Unassembled WGS sequence"/>
</dbReference>
<evidence type="ECO:0000256" key="1">
    <source>
        <dbReference type="ARBA" id="ARBA00004496"/>
    </source>
</evidence>
<keyword evidence="7" id="KW-1185">Reference proteome</keyword>
<dbReference type="EMBL" id="JBFMKM010000008">
    <property type="protein sequence ID" value="KAL1304463.1"/>
    <property type="molecule type" value="Genomic_DNA"/>
</dbReference>
<name>A0ABR3PES6_9PEZI</name>
<proteinExistence type="inferred from homology"/>
<evidence type="ECO:0000256" key="3">
    <source>
        <dbReference type="ARBA" id="ARBA00022490"/>
    </source>
</evidence>
<accession>A0ABR3PES6</accession>
<dbReference type="PANTHER" id="PTHR16290:SF0">
    <property type="entry name" value="DECAPPING PROTEIN 1, ISOFORM A"/>
    <property type="match status" value="1"/>
</dbReference>
<dbReference type="InterPro" id="IPR010334">
    <property type="entry name" value="Dcp1"/>
</dbReference>
<comment type="similarity">
    <text evidence="2">Belongs to the DCP1 family.</text>
</comment>
<gene>
    <name evidence="6" type="ORF">AAFC00_003457</name>
</gene>
<evidence type="ECO:0000256" key="4">
    <source>
        <dbReference type="ARBA" id="ARBA00022664"/>
    </source>
</evidence>
<dbReference type="Pfam" id="PF06058">
    <property type="entry name" value="DCP1"/>
    <property type="match status" value="1"/>
</dbReference>
<evidence type="ECO:0000313" key="6">
    <source>
        <dbReference type="EMBL" id="KAL1304463.1"/>
    </source>
</evidence>
<comment type="subcellular location">
    <subcellularLocation>
        <location evidence="1">Cytoplasm</location>
    </subcellularLocation>
</comment>
<evidence type="ECO:0000256" key="2">
    <source>
        <dbReference type="ARBA" id="ARBA00008778"/>
    </source>
</evidence>
<feature type="compositionally biased region" description="Low complexity" evidence="5">
    <location>
        <begin position="301"/>
        <end position="320"/>
    </location>
</feature>
<evidence type="ECO:0000256" key="5">
    <source>
        <dbReference type="SAM" id="MobiDB-lite"/>
    </source>
</evidence>